<dbReference type="HOGENOM" id="CLU_3261854_0_0_10"/>
<reference evidence="1 2" key="1">
    <citation type="submission" date="2011-02" db="EMBL/GenBank/DDBJ databases">
        <authorList>
            <person name="Weinstock G."/>
            <person name="Sodergren E."/>
            <person name="Clifton S."/>
            <person name="Fulton L."/>
            <person name="Fulton B."/>
            <person name="Courtney L."/>
            <person name="Fronick C."/>
            <person name="Harrison M."/>
            <person name="Strong C."/>
            <person name="Farmer C."/>
            <person name="Delahaunty K."/>
            <person name="Markovic C."/>
            <person name="Hall O."/>
            <person name="Minx P."/>
            <person name="Tomlinson C."/>
            <person name="Mitreva M."/>
            <person name="Hou S."/>
            <person name="Chen J."/>
            <person name="Wollam A."/>
            <person name="Pepin K.H."/>
            <person name="Johnson M."/>
            <person name="Bhonagiri V."/>
            <person name="Zhang X."/>
            <person name="Suruliraj S."/>
            <person name="Warren W."/>
            <person name="Chinwalla A."/>
            <person name="Mardis E.R."/>
            <person name="Wilson R.K."/>
        </authorList>
    </citation>
    <scope>NUCLEOTIDE SEQUENCE [LARGE SCALE GENOMIC DNA]</scope>
    <source>
        <strain evidence="1 2">YIT 12057</strain>
    </source>
</reference>
<proteinExistence type="predicted"/>
<evidence type="ECO:0000313" key="1">
    <source>
        <dbReference type="EMBL" id="EGF57356.1"/>
    </source>
</evidence>
<comment type="caution">
    <text evidence="1">The sequence shown here is derived from an EMBL/GenBank/DDBJ whole genome shotgun (WGS) entry which is preliminary data.</text>
</comment>
<organism evidence="1 2">
    <name type="scientific">Bacteroides fluxus YIT 12057</name>
    <dbReference type="NCBI Taxonomy" id="763034"/>
    <lineage>
        <taxon>Bacteria</taxon>
        <taxon>Pseudomonadati</taxon>
        <taxon>Bacteroidota</taxon>
        <taxon>Bacteroidia</taxon>
        <taxon>Bacteroidales</taxon>
        <taxon>Bacteroidaceae</taxon>
        <taxon>Bacteroides</taxon>
    </lineage>
</organism>
<evidence type="ECO:0000313" key="2">
    <source>
        <dbReference type="Proteomes" id="UP000003416"/>
    </source>
</evidence>
<name>F3PSS1_9BACE</name>
<dbReference type="Proteomes" id="UP000003416">
    <property type="component" value="Unassembled WGS sequence"/>
</dbReference>
<gene>
    <name evidence="1" type="ORF">HMPREF9446_01783</name>
</gene>
<dbReference type="AlphaFoldDB" id="F3PSS1"/>
<sequence>RNIHVKYSSKRTWFQKHKSKQKDLSVVLNAIIVFWQIEFPI</sequence>
<dbReference type="EMBL" id="AFBN01000032">
    <property type="protein sequence ID" value="EGF57356.1"/>
    <property type="molecule type" value="Genomic_DNA"/>
</dbReference>
<protein>
    <submittedName>
        <fullName evidence="1">Uncharacterized protein</fullName>
    </submittedName>
</protein>
<keyword evidence="2" id="KW-1185">Reference proteome</keyword>
<accession>F3PSS1</accession>
<feature type="non-terminal residue" evidence="1">
    <location>
        <position position="1"/>
    </location>
</feature>